<protein>
    <submittedName>
        <fullName evidence="9">Sigma 54 interacting domain protein</fullName>
    </submittedName>
</protein>
<reference evidence="9 10" key="1">
    <citation type="journal article" date="2010" name="Stand. Genomic Sci.">
        <title>Complete genome sequence of Ilyobacter polytropus type strain (CuHbu1).</title>
        <authorList>
            <person name="Sikorski J."/>
            <person name="Chertkov O."/>
            <person name="Lapidus A."/>
            <person name="Nolan M."/>
            <person name="Lucas S."/>
            <person name="Del Rio T.G."/>
            <person name="Tice H."/>
            <person name="Cheng J.F."/>
            <person name="Tapia R."/>
            <person name="Han C."/>
            <person name="Goodwin L."/>
            <person name="Pitluck S."/>
            <person name="Liolios K."/>
            <person name="Ivanova N."/>
            <person name="Mavromatis K."/>
            <person name="Mikhailova N."/>
            <person name="Pati A."/>
            <person name="Chen A."/>
            <person name="Palaniappan K."/>
            <person name="Land M."/>
            <person name="Hauser L."/>
            <person name="Chang Y.J."/>
            <person name="Jeffries C.D."/>
            <person name="Brambilla E."/>
            <person name="Yasawong M."/>
            <person name="Rohde M."/>
            <person name="Pukall R."/>
            <person name="Spring S."/>
            <person name="Goker M."/>
            <person name="Woyke T."/>
            <person name="Bristow J."/>
            <person name="Eisen J.A."/>
            <person name="Markowitz V."/>
            <person name="Hugenholtz P."/>
            <person name="Kyrpides N.C."/>
            <person name="Klenk H.P."/>
        </authorList>
    </citation>
    <scope>NUCLEOTIDE SEQUENCE [LARGE SCALE GENOMIC DNA]</scope>
    <source>
        <strain evidence="10">ATCC 51220 / DSM 2926 / LMG 16218 / CuHBu1</strain>
    </source>
</reference>
<dbReference type="eggNOG" id="COG1122">
    <property type="taxonomic scope" value="Bacteria"/>
</dbReference>
<evidence type="ECO:0000313" key="9">
    <source>
        <dbReference type="EMBL" id="ADO83394.1"/>
    </source>
</evidence>
<keyword evidence="5" id="KW-0067">ATP-binding</keyword>
<dbReference type="InterPro" id="IPR050095">
    <property type="entry name" value="ECF_ABC_transporter_ATP-bd"/>
</dbReference>
<dbReference type="SUPFAM" id="SSF52540">
    <property type="entry name" value="P-loop containing nucleoside triphosphate hydrolases"/>
    <property type="match status" value="2"/>
</dbReference>
<dbReference type="GO" id="GO:0042626">
    <property type="term" value="F:ATPase-coupled transmembrane transporter activity"/>
    <property type="evidence" value="ECO:0007669"/>
    <property type="project" value="TreeGrafter"/>
</dbReference>
<dbReference type="HOGENOM" id="CLU_000604_86_7_0"/>
<dbReference type="CDD" id="cd03225">
    <property type="entry name" value="ABC_cobalt_CbiO_domain1"/>
    <property type="match status" value="2"/>
</dbReference>
<name>E3H9K5_ILYPC</name>
<evidence type="ECO:0000256" key="7">
    <source>
        <dbReference type="ARBA" id="ARBA00023136"/>
    </source>
</evidence>
<dbReference type="InterPro" id="IPR015856">
    <property type="entry name" value="ABC_transpr_CbiO/EcfA_su"/>
</dbReference>
<dbReference type="NCBIfam" id="NF010167">
    <property type="entry name" value="PRK13648.1"/>
    <property type="match status" value="2"/>
</dbReference>
<organism evidence="9 10">
    <name type="scientific">Ilyobacter polytropus (strain ATCC 51220 / DSM 2926 / LMG 16218 / CuHBu1)</name>
    <dbReference type="NCBI Taxonomy" id="572544"/>
    <lineage>
        <taxon>Bacteria</taxon>
        <taxon>Fusobacteriati</taxon>
        <taxon>Fusobacteriota</taxon>
        <taxon>Fusobacteriia</taxon>
        <taxon>Fusobacteriales</taxon>
        <taxon>Fusobacteriaceae</taxon>
        <taxon>Ilyobacter</taxon>
    </lineage>
</organism>
<dbReference type="SMART" id="SM00382">
    <property type="entry name" value="AAA"/>
    <property type="match status" value="2"/>
</dbReference>
<feature type="domain" description="ABC transporter" evidence="8">
    <location>
        <begin position="4"/>
        <end position="243"/>
    </location>
</feature>
<dbReference type="Proteomes" id="UP000006875">
    <property type="component" value="Chromosome"/>
</dbReference>
<evidence type="ECO:0000313" key="10">
    <source>
        <dbReference type="Proteomes" id="UP000006875"/>
    </source>
</evidence>
<gene>
    <name evidence="9" type="ordered locus">Ilyop_1616</name>
</gene>
<keyword evidence="2" id="KW-0813">Transport</keyword>
<keyword evidence="10" id="KW-1185">Reference proteome</keyword>
<evidence type="ECO:0000256" key="6">
    <source>
        <dbReference type="ARBA" id="ARBA00022967"/>
    </source>
</evidence>
<sequence length="557" mass="63030">MAIIDVRNLSVKINGETVLQDINIKFNTQERILILGESGSGKSTLLLSLMGIIQRDDNADVTGDILVDGISVNDMQLSDTARIFGIVFQNPESQFCSLYPKDEVAFGLENQCIDPDIMPEIINKSMEDFDFPKEKVNHLINTLSGGELQRLALSSISAIDSKMLLLDEPTANLDPKGRRQVVKSSKKAGDKGKGLMVVEHNLENWISFLDRLIVIDRGGRILCDGDIREMFYKHGELLREKGIWCPHSLRIYWELKDKGHIFNGVPCSIGELKKEKISQTLLKKVIEDNYKTPNKTANIGKRPILELEKLSAGYTKDRRILKEIDLTVNEGDFFALVGGNGSGKSTLSKVILRLVDISSGSLSISGKKLTVYKERELYDLIGYVFQNPEHQFLEDTVWSEVAYSIDQLYFDEKNRNEKVNSLLKTFHLDNYAANNPFSLSGGQKRRLSVATMLVGDRKILILDEPTFGQDEKNTIMLMKKLTELNQQGMTIFMITHDLDLVDSYANRIAVMSQGEILYNGDTEELWNENEIIRKSGLDLPYRMKLMNEVNIYGHETF</sequence>
<dbReference type="PROSITE" id="PS00211">
    <property type="entry name" value="ABC_TRANSPORTER_1"/>
    <property type="match status" value="2"/>
</dbReference>
<evidence type="ECO:0000256" key="4">
    <source>
        <dbReference type="ARBA" id="ARBA00022741"/>
    </source>
</evidence>
<dbReference type="PANTHER" id="PTHR43553:SF27">
    <property type="entry name" value="ENERGY-COUPLING FACTOR TRANSPORTER ATP-BINDING PROTEIN ECFA2"/>
    <property type="match status" value="1"/>
</dbReference>
<evidence type="ECO:0000259" key="8">
    <source>
        <dbReference type="PROSITE" id="PS50893"/>
    </source>
</evidence>
<evidence type="ECO:0000256" key="1">
    <source>
        <dbReference type="ARBA" id="ARBA00004202"/>
    </source>
</evidence>
<dbReference type="PROSITE" id="PS00675">
    <property type="entry name" value="SIGMA54_INTERACT_1"/>
    <property type="match status" value="1"/>
</dbReference>
<dbReference type="GO" id="GO:0043190">
    <property type="term" value="C:ATP-binding cassette (ABC) transporter complex"/>
    <property type="evidence" value="ECO:0007669"/>
    <property type="project" value="TreeGrafter"/>
</dbReference>
<evidence type="ECO:0000256" key="5">
    <source>
        <dbReference type="ARBA" id="ARBA00022840"/>
    </source>
</evidence>
<dbReference type="InterPro" id="IPR017871">
    <property type="entry name" value="ABC_transporter-like_CS"/>
</dbReference>
<dbReference type="InterPro" id="IPR027417">
    <property type="entry name" value="P-loop_NTPase"/>
</dbReference>
<dbReference type="Pfam" id="PF00005">
    <property type="entry name" value="ABC_tran"/>
    <property type="match status" value="2"/>
</dbReference>
<dbReference type="InterPro" id="IPR025662">
    <property type="entry name" value="Sigma_54_int_dom_ATP-bd_1"/>
</dbReference>
<evidence type="ECO:0000256" key="3">
    <source>
        <dbReference type="ARBA" id="ARBA00022475"/>
    </source>
</evidence>
<dbReference type="PANTHER" id="PTHR43553">
    <property type="entry name" value="HEAVY METAL TRANSPORTER"/>
    <property type="match status" value="1"/>
</dbReference>
<dbReference type="AlphaFoldDB" id="E3H9K5"/>
<keyword evidence="7" id="KW-0472">Membrane</keyword>
<dbReference type="GO" id="GO:0016887">
    <property type="term" value="F:ATP hydrolysis activity"/>
    <property type="evidence" value="ECO:0007669"/>
    <property type="project" value="InterPro"/>
</dbReference>
<accession>E3H9K5</accession>
<keyword evidence="6" id="KW-1278">Translocase</keyword>
<dbReference type="EMBL" id="CP002281">
    <property type="protein sequence ID" value="ADO83394.1"/>
    <property type="molecule type" value="Genomic_DNA"/>
</dbReference>
<dbReference type="InterPro" id="IPR003593">
    <property type="entry name" value="AAA+_ATPase"/>
</dbReference>
<proteinExistence type="predicted"/>
<dbReference type="OrthoDB" id="501320at2"/>
<dbReference type="Gene3D" id="3.40.50.300">
    <property type="entry name" value="P-loop containing nucleotide triphosphate hydrolases"/>
    <property type="match status" value="2"/>
</dbReference>
<evidence type="ECO:0000256" key="2">
    <source>
        <dbReference type="ARBA" id="ARBA00022448"/>
    </source>
</evidence>
<keyword evidence="4" id="KW-0547">Nucleotide-binding</keyword>
<comment type="subcellular location">
    <subcellularLocation>
        <location evidence="1">Cell membrane</location>
        <topology evidence="1">Peripheral membrane protein</topology>
    </subcellularLocation>
</comment>
<dbReference type="PROSITE" id="PS50893">
    <property type="entry name" value="ABC_TRANSPORTER_2"/>
    <property type="match status" value="2"/>
</dbReference>
<dbReference type="InterPro" id="IPR003439">
    <property type="entry name" value="ABC_transporter-like_ATP-bd"/>
</dbReference>
<dbReference type="RefSeq" id="WP_013388061.1">
    <property type="nucleotide sequence ID" value="NC_014632.1"/>
</dbReference>
<dbReference type="KEGG" id="ipo:Ilyop_1616"/>
<feature type="domain" description="ABC transporter" evidence="8">
    <location>
        <begin position="305"/>
        <end position="538"/>
    </location>
</feature>
<dbReference type="STRING" id="572544.Ilyop_1616"/>
<dbReference type="GO" id="GO:0005524">
    <property type="term" value="F:ATP binding"/>
    <property type="evidence" value="ECO:0007669"/>
    <property type="project" value="UniProtKB-KW"/>
</dbReference>
<keyword evidence="3" id="KW-1003">Cell membrane</keyword>